<dbReference type="Proteomes" id="UP000034805">
    <property type="component" value="Unassembled WGS sequence"/>
</dbReference>
<dbReference type="Gene3D" id="4.10.280.10">
    <property type="entry name" value="Helix-loop-helix DNA-binding domain"/>
    <property type="match status" value="2"/>
</dbReference>
<feature type="region of interest" description="Disordered" evidence="8">
    <location>
        <begin position="511"/>
        <end position="534"/>
    </location>
</feature>
<dbReference type="EMBL" id="JARO02003007">
    <property type="protein sequence ID" value="KPP71379.1"/>
    <property type="molecule type" value="Genomic_DNA"/>
</dbReference>
<feature type="domain" description="BHLH" evidence="9">
    <location>
        <begin position="528"/>
        <end position="581"/>
    </location>
</feature>
<accession>A0A0P7UQE3</accession>
<evidence type="ECO:0000256" key="6">
    <source>
        <dbReference type="ARBA" id="ARBA00041064"/>
    </source>
</evidence>
<dbReference type="FunFam" id="4.10.280.10:FF:000001">
    <property type="entry name" value="Putative transcription factor 12"/>
    <property type="match status" value="2"/>
</dbReference>
<feature type="compositionally biased region" description="Low complexity" evidence="8">
    <location>
        <begin position="369"/>
        <end position="381"/>
    </location>
</feature>
<keyword evidence="3" id="KW-0238">DNA-binding</keyword>
<keyword evidence="4" id="KW-0804">Transcription</keyword>
<dbReference type="SMART" id="SM00353">
    <property type="entry name" value="HLH"/>
    <property type="match status" value="2"/>
</dbReference>
<feature type="domain" description="BHLH" evidence="9">
    <location>
        <begin position="450"/>
        <end position="503"/>
    </location>
</feature>
<sequence>MWRMFAPPLGNGKTRPTTLASSQFGGSAVDEHNSSGSWGPTEQNSPPFNQGRGYAEVSHYSEHDGLPSSPFFGSGIVDTQPKKVRKVPPGLPSSVYVSTSGEEYGRDPSGYPGSKPSSLYPASIYMQDGLHSSSEPWASPGSLGQPGYPSVVGNSPHLGQPGSFAVINPQDRMKHLPLPVSPQNYPLHGSDVNSSLSSGYHSSSAGYSVSNHTNPVNGTDPLIGRAHSSIYPSDPNSSNFSSNPTTPVGSPQSIAAASQWPRVSSQSTLSPNYEGGLHALNKMEDHLEEAILVLRNHAVGSGTGPADVHGLSGSLSQTFPGSRPSMVENQQDSSASLPPGGALLHGHRAAVPTQPNPLPELSHQPDVFTNTPCSTNSSNCSDIKREDKDEDENSSLADKSEDDRKESKVTRTRTRWLLYLTREFTLDVLSNIKEDEEDVPLEMKAERERERRMANNARERLRVRDINEAFKELGRMCQLHLSNEKPQTKLLILHQAVNVILNLEQQVRGHSVTDEGLTAEEKEQRDRERRMANNARERVRVRDINEAFRELGRMCQAHLKSDKAQTKLIILQQAVQVILSLEKQVRERNLNPKAACLKRREEEKVSGVVGDPQMPLTGGHNPVGHIAAVAAGIFRQLLSMGALGPLHFSCSNMFSSFPYGPRTVLGASLKCTRCSDLSLTNSRATSSALRWDRMRSTVRPVSSMWTRFPSGSQQAALPREARSRSCMMATPTVRSSRPASAFRLLRKGFKGWRSVAQLERILASESNQLLKPSKKLENLHQRPRGAKLIYIVMYAYYNTLEKSI</sequence>
<feature type="compositionally biased region" description="Polar residues" evidence="8">
    <location>
        <begin position="327"/>
        <end position="336"/>
    </location>
</feature>
<protein>
    <recommendedName>
        <fullName evidence="6">Transcription factor E2-alpha</fullName>
    </recommendedName>
    <alternativeName>
        <fullName evidence="7">Transcription factor 3</fullName>
    </alternativeName>
</protein>
<dbReference type="GO" id="GO:0000978">
    <property type="term" value="F:RNA polymerase II cis-regulatory region sequence-specific DNA binding"/>
    <property type="evidence" value="ECO:0007669"/>
    <property type="project" value="TreeGrafter"/>
</dbReference>
<evidence type="ECO:0000256" key="2">
    <source>
        <dbReference type="ARBA" id="ARBA00023015"/>
    </source>
</evidence>
<dbReference type="Pfam" id="PF00010">
    <property type="entry name" value="HLH"/>
    <property type="match status" value="2"/>
</dbReference>
<dbReference type="SUPFAM" id="SSF47459">
    <property type="entry name" value="HLH, helix-loop-helix DNA-binding domain"/>
    <property type="match status" value="2"/>
</dbReference>
<evidence type="ECO:0000313" key="10">
    <source>
        <dbReference type="EMBL" id="KPP71379.1"/>
    </source>
</evidence>
<feature type="compositionally biased region" description="Basic and acidic residues" evidence="8">
    <location>
        <begin position="398"/>
        <end position="408"/>
    </location>
</feature>
<dbReference type="GO" id="GO:0005667">
    <property type="term" value="C:transcription regulator complex"/>
    <property type="evidence" value="ECO:0007669"/>
    <property type="project" value="TreeGrafter"/>
</dbReference>
<dbReference type="GO" id="GO:0000785">
    <property type="term" value="C:chromatin"/>
    <property type="evidence" value="ECO:0007669"/>
    <property type="project" value="TreeGrafter"/>
</dbReference>
<evidence type="ECO:0000256" key="4">
    <source>
        <dbReference type="ARBA" id="ARBA00023163"/>
    </source>
</evidence>
<feature type="compositionally biased region" description="Polar residues" evidence="8">
    <location>
        <begin position="14"/>
        <end position="25"/>
    </location>
</feature>
<evidence type="ECO:0000313" key="11">
    <source>
        <dbReference type="Proteomes" id="UP000034805"/>
    </source>
</evidence>
<reference evidence="10 11" key="1">
    <citation type="submission" date="2015-08" db="EMBL/GenBank/DDBJ databases">
        <title>The genome of the Asian arowana (Scleropages formosus).</title>
        <authorList>
            <person name="Tan M.H."/>
            <person name="Gan H.M."/>
            <person name="Croft L.J."/>
            <person name="Austin C.M."/>
        </authorList>
    </citation>
    <scope>NUCLEOTIDE SEQUENCE [LARGE SCALE GENOMIC DNA]</scope>
    <source>
        <strain evidence="10">Aro1</strain>
    </source>
</reference>
<dbReference type="PROSITE" id="PS50888">
    <property type="entry name" value="BHLH"/>
    <property type="match status" value="2"/>
</dbReference>
<feature type="region of interest" description="Disordered" evidence="8">
    <location>
        <begin position="232"/>
        <end position="269"/>
    </location>
</feature>
<evidence type="ECO:0000256" key="1">
    <source>
        <dbReference type="ARBA" id="ARBA00004123"/>
    </source>
</evidence>
<evidence type="ECO:0000256" key="5">
    <source>
        <dbReference type="ARBA" id="ARBA00023242"/>
    </source>
</evidence>
<keyword evidence="2" id="KW-0805">Transcription regulation</keyword>
<dbReference type="GO" id="GO:0046983">
    <property type="term" value="F:protein dimerization activity"/>
    <property type="evidence" value="ECO:0007669"/>
    <property type="project" value="InterPro"/>
</dbReference>
<feature type="region of interest" description="Disordered" evidence="8">
    <location>
        <begin position="302"/>
        <end position="408"/>
    </location>
</feature>
<feature type="region of interest" description="Disordered" evidence="8">
    <location>
        <begin position="1"/>
        <end position="54"/>
    </location>
</feature>
<feature type="compositionally biased region" description="Basic and acidic residues" evidence="8">
    <location>
        <begin position="519"/>
        <end position="534"/>
    </location>
</feature>
<dbReference type="CDD" id="cd18943">
    <property type="entry name" value="bHLH_E-protein_E47-like"/>
    <property type="match status" value="1"/>
</dbReference>
<dbReference type="GO" id="GO:0000981">
    <property type="term" value="F:DNA-binding transcription factor activity, RNA polymerase II-specific"/>
    <property type="evidence" value="ECO:0007669"/>
    <property type="project" value="TreeGrafter"/>
</dbReference>
<evidence type="ECO:0000256" key="3">
    <source>
        <dbReference type="ARBA" id="ARBA00023125"/>
    </source>
</evidence>
<dbReference type="InterPro" id="IPR051098">
    <property type="entry name" value="NeuroDiff_E-box_TFs"/>
</dbReference>
<feature type="compositionally biased region" description="Low complexity" evidence="8">
    <location>
        <begin position="232"/>
        <end position="244"/>
    </location>
</feature>
<comment type="subcellular location">
    <subcellularLocation>
        <location evidence="1">Nucleus</location>
    </subcellularLocation>
</comment>
<dbReference type="AlphaFoldDB" id="A0A0P7UQE3"/>
<dbReference type="InterPro" id="IPR011598">
    <property type="entry name" value="bHLH_dom"/>
</dbReference>
<evidence type="ECO:0000256" key="7">
    <source>
        <dbReference type="ARBA" id="ARBA00041234"/>
    </source>
</evidence>
<organism evidence="10 11">
    <name type="scientific">Scleropages formosus</name>
    <name type="common">Asian bonytongue</name>
    <name type="synonym">Osteoglossum formosum</name>
    <dbReference type="NCBI Taxonomy" id="113540"/>
    <lineage>
        <taxon>Eukaryota</taxon>
        <taxon>Metazoa</taxon>
        <taxon>Chordata</taxon>
        <taxon>Craniata</taxon>
        <taxon>Vertebrata</taxon>
        <taxon>Euteleostomi</taxon>
        <taxon>Actinopterygii</taxon>
        <taxon>Neopterygii</taxon>
        <taxon>Teleostei</taxon>
        <taxon>Osteoglossocephala</taxon>
        <taxon>Osteoglossomorpha</taxon>
        <taxon>Osteoglossiformes</taxon>
        <taxon>Osteoglossidae</taxon>
        <taxon>Scleropages</taxon>
    </lineage>
</organism>
<evidence type="ECO:0000259" key="9">
    <source>
        <dbReference type="PROSITE" id="PS50888"/>
    </source>
</evidence>
<name>A0A0P7UQE3_SCLFO</name>
<dbReference type="GO" id="GO:0005634">
    <property type="term" value="C:nucleus"/>
    <property type="evidence" value="ECO:0007669"/>
    <property type="project" value="UniProtKB-SubCell"/>
</dbReference>
<proteinExistence type="predicted"/>
<comment type="caution">
    <text evidence="10">The sequence shown here is derived from an EMBL/GenBank/DDBJ whole genome shotgun (WGS) entry which is preliminary data.</text>
</comment>
<keyword evidence="5" id="KW-0539">Nucleus</keyword>
<dbReference type="PANTHER" id="PTHR11793">
    <property type="entry name" value="BASIC HELIX-LOOP-HELIX TRANSCRIPTION FACTOR"/>
    <property type="match status" value="1"/>
</dbReference>
<gene>
    <name evidence="10" type="ORF">Z043_109721</name>
</gene>
<dbReference type="PANTHER" id="PTHR11793:SF7">
    <property type="entry name" value="TRANSCRIPTION FACTOR E2-ALPHA"/>
    <property type="match status" value="1"/>
</dbReference>
<feature type="compositionally biased region" description="Polar residues" evidence="8">
    <location>
        <begin position="34"/>
        <end position="48"/>
    </location>
</feature>
<evidence type="ECO:0000256" key="8">
    <source>
        <dbReference type="SAM" id="MobiDB-lite"/>
    </source>
</evidence>
<feature type="compositionally biased region" description="Polar residues" evidence="8">
    <location>
        <begin position="245"/>
        <end position="269"/>
    </location>
</feature>
<dbReference type="InterPro" id="IPR036638">
    <property type="entry name" value="HLH_DNA-bd_sf"/>
</dbReference>